<name>A0AAV4RJ24_CAEEX</name>
<accession>A0AAV4RJ24</accession>
<evidence type="ECO:0000313" key="2">
    <source>
        <dbReference type="Proteomes" id="UP001054945"/>
    </source>
</evidence>
<dbReference type="Proteomes" id="UP001054945">
    <property type="component" value="Unassembled WGS sequence"/>
</dbReference>
<proteinExistence type="predicted"/>
<protein>
    <submittedName>
        <fullName evidence="1">Uncharacterized protein</fullName>
    </submittedName>
</protein>
<gene>
    <name evidence="1" type="ORF">CEXT_519141</name>
</gene>
<dbReference type="EMBL" id="BPLR01007934">
    <property type="protein sequence ID" value="GIY20766.1"/>
    <property type="molecule type" value="Genomic_DNA"/>
</dbReference>
<evidence type="ECO:0000313" key="1">
    <source>
        <dbReference type="EMBL" id="GIY20766.1"/>
    </source>
</evidence>
<reference evidence="1 2" key="1">
    <citation type="submission" date="2021-06" db="EMBL/GenBank/DDBJ databases">
        <title>Caerostris extrusa draft genome.</title>
        <authorList>
            <person name="Kono N."/>
            <person name="Arakawa K."/>
        </authorList>
    </citation>
    <scope>NUCLEOTIDE SEQUENCE [LARGE SCALE GENOMIC DNA]</scope>
</reference>
<sequence>MGPGGGVVLDLHSVWERFHANPHKRRSGYGMGPGGGVTLNLGVFPSASMECGGVALDLHSVGREEYFHANTHHQSNVEGVGQDLHKVWECFQANPHQRWSGSVVVKGLFRQMVIRY</sequence>
<dbReference type="AlphaFoldDB" id="A0AAV4RJ24"/>
<comment type="caution">
    <text evidence="1">The sequence shown here is derived from an EMBL/GenBank/DDBJ whole genome shotgun (WGS) entry which is preliminary data.</text>
</comment>
<organism evidence="1 2">
    <name type="scientific">Caerostris extrusa</name>
    <name type="common">Bark spider</name>
    <name type="synonym">Caerostris bankana</name>
    <dbReference type="NCBI Taxonomy" id="172846"/>
    <lineage>
        <taxon>Eukaryota</taxon>
        <taxon>Metazoa</taxon>
        <taxon>Ecdysozoa</taxon>
        <taxon>Arthropoda</taxon>
        <taxon>Chelicerata</taxon>
        <taxon>Arachnida</taxon>
        <taxon>Araneae</taxon>
        <taxon>Araneomorphae</taxon>
        <taxon>Entelegynae</taxon>
        <taxon>Araneoidea</taxon>
        <taxon>Araneidae</taxon>
        <taxon>Caerostris</taxon>
    </lineage>
</organism>
<keyword evidence="2" id="KW-1185">Reference proteome</keyword>